<comment type="caution">
    <text evidence="5">The sequence shown here is derived from an EMBL/GenBank/DDBJ whole genome shotgun (WGS) entry which is preliminary data.</text>
</comment>
<reference evidence="5 6" key="1">
    <citation type="journal article" date="2014" name="Genome Announc.">
        <title>Draft Genome Sequence of Streptomyces fradiae ATCC 19609, a Strain Highly Sensitive to Antibiotics.</title>
        <authorList>
            <person name="Bekker O.B."/>
            <person name="Klimina K.M."/>
            <person name="Vatlin A.A."/>
            <person name="Zakharevich N.V."/>
            <person name="Kasianov A.S."/>
            <person name="Danilenko V.N."/>
        </authorList>
    </citation>
    <scope>NUCLEOTIDE SEQUENCE [LARGE SCALE GENOMIC DNA]</scope>
    <source>
        <strain evidence="5 6">ATCC 19609</strain>
    </source>
</reference>
<accession>A0A3M8FE59</accession>
<keyword evidence="2" id="KW-0378">Hydrolase</keyword>
<dbReference type="SUPFAM" id="SSF54637">
    <property type="entry name" value="Thioesterase/thiol ester dehydrase-isomerase"/>
    <property type="match status" value="1"/>
</dbReference>
<protein>
    <submittedName>
        <fullName evidence="5">Hydroxyphenylacetyl-CoA thioesterase PaaI</fullName>
    </submittedName>
</protein>
<dbReference type="InterPro" id="IPR029069">
    <property type="entry name" value="HotDog_dom_sf"/>
</dbReference>
<feature type="compositionally biased region" description="Basic and acidic residues" evidence="3">
    <location>
        <begin position="1"/>
        <end position="20"/>
    </location>
</feature>
<proteinExistence type="inferred from homology"/>
<dbReference type="InterPro" id="IPR011973">
    <property type="entry name" value="PaaD"/>
</dbReference>
<comment type="similarity">
    <text evidence="1">Belongs to the thioesterase PaaI family.</text>
</comment>
<dbReference type="CDD" id="cd03443">
    <property type="entry name" value="PaaI_thioesterase"/>
    <property type="match status" value="1"/>
</dbReference>
<evidence type="ECO:0000256" key="1">
    <source>
        <dbReference type="ARBA" id="ARBA00008324"/>
    </source>
</evidence>
<feature type="region of interest" description="Disordered" evidence="3">
    <location>
        <begin position="1"/>
        <end position="32"/>
    </location>
</feature>
<evidence type="ECO:0000313" key="5">
    <source>
        <dbReference type="EMBL" id="RKM99018.1"/>
    </source>
</evidence>
<organism evidence="5 6">
    <name type="scientific">Streptomyces xinghaiensis</name>
    <dbReference type="NCBI Taxonomy" id="1038928"/>
    <lineage>
        <taxon>Bacteria</taxon>
        <taxon>Bacillati</taxon>
        <taxon>Actinomycetota</taxon>
        <taxon>Actinomycetes</taxon>
        <taxon>Kitasatosporales</taxon>
        <taxon>Streptomycetaceae</taxon>
        <taxon>Streptomyces</taxon>
    </lineage>
</organism>
<dbReference type="NCBIfam" id="TIGR02286">
    <property type="entry name" value="PaaD"/>
    <property type="match status" value="1"/>
</dbReference>
<dbReference type="InterPro" id="IPR006683">
    <property type="entry name" value="Thioestr_dom"/>
</dbReference>
<dbReference type="Proteomes" id="UP000028058">
    <property type="component" value="Unassembled WGS sequence"/>
</dbReference>
<dbReference type="NCBIfam" id="TIGR00369">
    <property type="entry name" value="unchar_dom_1"/>
    <property type="match status" value="1"/>
</dbReference>
<dbReference type="OrthoDB" id="32575at2"/>
<evidence type="ECO:0000256" key="2">
    <source>
        <dbReference type="ARBA" id="ARBA00022801"/>
    </source>
</evidence>
<keyword evidence="6" id="KW-1185">Reference proteome</keyword>
<dbReference type="Gene3D" id="3.10.129.10">
    <property type="entry name" value="Hotdog Thioesterase"/>
    <property type="match status" value="1"/>
</dbReference>
<evidence type="ECO:0000259" key="4">
    <source>
        <dbReference type="Pfam" id="PF03061"/>
    </source>
</evidence>
<dbReference type="AlphaFoldDB" id="A0A3M8FE59"/>
<gene>
    <name evidence="5" type="primary">paaI</name>
    <name evidence="5" type="ORF">SFRA_002035</name>
</gene>
<dbReference type="FunFam" id="3.10.129.10:FF:000022">
    <property type="entry name" value="Phenylacetic acid degradation protein"/>
    <property type="match status" value="1"/>
</dbReference>
<dbReference type="InterPro" id="IPR052723">
    <property type="entry name" value="Acyl-CoA_thioesterase_PaaI"/>
</dbReference>
<dbReference type="PANTHER" id="PTHR42856:SF1">
    <property type="entry name" value="ACYL-COENZYME A THIOESTERASE PAAI"/>
    <property type="match status" value="1"/>
</dbReference>
<sequence>MAGRRTDRTTGRRPGGEADHVAQPTTTDRGPGAAQRMFAADTASQSLGIELLSAGDGTAELAMTVTAAMVNGHGIAHGGYVFLLADTAFACACNSHGPVTVAAGADVTFVAPAREGDRLRATATERVRFGRSGVYDVTVLRGDEVIAEFRGHSRVYPAGPPPKPGGRP</sequence>
<evidence type="ECO:0000256" key="3">
    <source>
        <dbReference type="SAM" id="MobiDB-lite"/>
    </source>
</evidence>
<feature type="domain" description="Thioesterase" evidence="4">
    <location>
        <begin position="73"/>
        <end position="145"/>
    </location>
</feature>
<evidence type="ECO:0000313" key="6">
    <source>
        <dbReference type="Proteomes" id="UP000028058"/>
    </source>
</evidence>
<dbReference type="InterPro" id="IPR003736">
    <property type="entry name" value="PAAI_dom"/>
</dbReference>
<dbReference type="Pfam" id="PF03061">
    <property type="entry name" value="4HBT"/>
    <property type="match status" value="1"/>
</dbReference>
<dbReference type="GO" id="GO:0016289">
    <property type="term" value="F:acyl-CoA hydrolase activity"/>
    <property type="evidence" value="ECO:0007669"/>
    <property type="project" value="UniProtKB-ARBA"/>
</dbReference>
<dbReference type="PANTHER" id="PTHR42856">
    <property type="entry name" value="ACYL-COENZYME A THIOESTERASE PAAI"/>
    <property type="match status" value="1"/>
</dbReference>
<dbReference type="EMBL" id="JNAD02000001">
    <property type="protein sequence ID" value="RKM99018.1"/>
    <property type="molecule type" value="Genomic_DNA"/>
</dbReference>
<name>A0A3M8FE59_9ACTN</name>